<dbReference type="AlphaFoldDB" id="A0A7S2SIK7"/>
<name>A0A7S2SIK7_9STRA</name>
<sequence length="190" mass="19586">MSAAPSAGSGSSMGSTRMRTSLNVTYAPDGTTESVSGILQKRRPTNIMAALSPGWKTRQCTIRGSMFSWSEHDGSELGEVDLSGAKVDGEALRAGGSDMDSQPKHLIISIKPEKQHGKPMELKAASVSDARQWIQFLQQASKGELDAGPDPAAAASNGEGAAEAEAPSSPSSPSRPPAPPPPTATASAED</sequence>
<dbReference type="InterPro" id="IPR011993">
    <property type="entry name" value="PH-like_dom_sf"/>
</dbReference>
<dbReference type="InterPro" id="IPR001849">
    <property type="entry name" value="PH_domain"/>
</dbReference>
<evidence type="ECO:0000256" key="1">
    <source>
        <dbReference type="SAM" id="MobiDB-lite"/>
    </source>
</evidence>
<protein>
    <recommendedName>
        <fullName evidence="2">PH domain-containing protein</fullName>
    </recommendedName>
</protein>
<feature type="compositionally biased region" description="Low complexity" evidence="1">
    <location>
        <begin position="151"/>
        <end position="172"/>
    </location>
</feature>
<accession>A0A7S2SIK7</accession>
<dbReference type="PROSITE" id="PS50003">
    <property type="entry name" value="PH_DOMAIN"/>
    <property type="match status" value="1"/>
</dbReference>
<feature type="domain" description="PH" evidence="2">
    <location>
        <begin position="32"/>
        <end position="142"/>
    </location>
</feature>
<evidence type="ECO:0000313" key="3">
    <source>
        <dbReference type="EMBL" id="CAD9701188.1"/>
    </source>
</evidence>
<gene>
    <name evidence="3" type="ORF">RMAR1173_LOCUS15252</name>
</gene>
<dbReference type="EMBL" id="HBHJ01023170">
    <property type="protein sequence ID" value="CAD9701188.1"/>
    <property type="molecule type" value="Transcribed_RNA"/>
</dbReference>
<dbReference type="SMART" id="SM00233">
    <property type="entry name" value="PH"/>
    <property type="match status" value="1"/>
</dbReference>
<dbReference type="Pfam" id="PF00169">
    <property type="entry name" value="PH"/>
    <property type="match status" value="1"/>
</dbReference>
<dbReference type="SUPFAM" id="SSF50729">
    <property type="entry name" value="PH domain-like"/>
    <property type="match status" value="1"/>
</dbReference>
<reference evidence="3" key="1">
    <citation type="submission" date="2021-01" db="EMBL/GenBank/DDBJ databases">
        <authorList>
            <person name="Corre E."/>
            <person name="Pelletier E."/>
            <person name="Niang G."/>
            <person name="Scheremetjew M."/>
            <person name="Finn R."/>
            <person name="Kale V."/>
            <person name="Holt S."/>
            <person name="Cochrane G."/>
            <person name="Meng A."/>
            <person name="Brown T."/>
            <person name="Cohen L."/>
        </authorList>
    </citation>
    <scope>NUCLEOTIDE SEQUENCE</scope>
    <source>
        <strain evidence="3">CCMP1243</strain>
    </source>
</reference>
<proteinExistence type="predicted"/>
<feature type="region of interest" description="Disordered" evidence="1">
    <location>
        <begin position="140"/>
        <end position="190"/>
    </location>
</feature>
<organism evidence="3">
    <name type="scientific">Rhizochromulina marina</name>
    <dbReference type="NCBI Taxonomy" id="1034831"/>
    <lineage>
        <taxon>Eukaryota</taxon>
        <taxon>Sar</taxon>
        <taxon>Stramenopiles</taxon>
        <taxon>Ochrophyta</taxon>
        <taxon>Dictyochophyceae</taxon>
        <taxon>Rhizochromulinales</taxon>
        <taxon>Rhizochromulina</taxon>
    </lineage>
</organism>
<feature type="compositionally biased region" description="Pro residues" evidence="1">
    <location>
        <begin position="173"/>
        <end position="183"/>
    </location>
</feature>
<dbReference type="Gene3D" id="2.30.29.30">
    <property type="entry name" value="Pleckstrin-homology domain (PH domain)/Phosphotyrosine-binding domain (PTB)"/>
    <property type="match status" value="1"/>
</dbReference>
<evidence type="ECO:0000259" key="2">
    <source>
        <dbReference type="PROSITE" id="PS50003"/>
    </source>
</evidence>